<organism evidence="1 2">
    <name type="scientific">Zosterops borbonicus</name>
    <dbReference type="NCBI Taxonomy" id="364589"/>
    <lineage>
        <taxon>Eukaryota</taxon>
        <taxon>Metazoa</taxon>
        <taxon>Chordata</taxon>
        <taxon>Craniata</taxon>
        <taxon>Vertebrata</taxon>
        <taxon>Euteleostomi</taxon>
        <taxon>Archelosauria</taxon>
        <taxon>Archosauria</taxon>
        <taxon>Dinosauria</taxon>
        <taxon>Saurischia</taxon>
        <taxon>Theropoda</taxon>
        <taxon>Coelurosauria</taxon>
        <taxon>Aves</taxon>
        <taxon>Neognathae</taxon>
        <taxon>Neoaves</taxon>
        <taxon>Telluraves</taxon>
        <taxon>Australaves</taxon>
        <taxon>Passeriformes</taxon>
        <taxon>Sylvioidea</taxon>
        <taxon>Zosteropidae</taxon>
        <taxon>Zosterops</taxon>
    </lineage>
</organism>
<accession>A0A8K1GSD8</accession>
<reference evidence="1" key="1">
    <citation type="submission" date="2019-04" db="EMBL/GenBank/DDBJ databases">
        <title>Genome assembly of Zosterops borbonicus 15179.</title>
        <authorList>
            <person name="Leroy T."/>
            <person name="Anselmetti Y."/>
            <person name="Tilak M.-K."/>
            <person name="Nabholz B."/>
        </authorList>
    </citation>
    <scope>NUCLEOTIDE SEQUENCE</scope>
    <source>
        <strain evidence="1">HGM_15179</strain>
        <tissue evidence="1">Muscle</tissue>
    </source>
</reference>
<dbReference type="AlphaFoldDB" id="A0A8K1GSD8"/>
<keyword evidence="2" id="KW-1185">Reference proteome</keyword>
<gene>
    <name evidence="1" type="ORF">HGM15179_002686</name>
</gene>
<proteinExistence type="predicted"/>
<protein>
    <submittedName>
        <fullName evidence="1">Uncharacterized protein</fullName>
    </submittedName>
</protein>
<dbReference type="Proteomes" id="UP000796761">
    <property type="component" value="Unassembled WGS sequence"/>
</dbReference>
<dbReference type="EMBL" id="SWJQ01000048">
    <property type="protein sequence ID" value="TRZ24479.1"/>
    <property type="molecule type" value="Genomic_DNA"/>
</dbReference>
<dbReference type="OrthoDB" id="10439390at2759"/>
<name>A0A8K1GSD8_9PASS</name>
<evidence type="ECO:0000313" key="2">
    <source>
        <dbReference type="Proteomes" id="UP000796761"/>
    </source>
</evidence>
<sequence>MQGRGGHPCVVTFGAFGGLKVMPIWMTMVTQLDQFPRLAHRHVLRADKAFTGTDSAETMESLARVATVKLGLIDSVALADDNFSSFNKVN</sequence>
<comment type="caution">
    <text evidence="1">The sequence shown here is derived from an EMBL/GenBank/DDBJ whole genome shotgun (WGS) entry which is preliminary data.</text>
</comment>
<evidence type="ECO:0000313" key="1">
    <source>
        <dbReference type="EMBL" id="TRZ24479.1"/>
    </source>
</evidence>